<keyword evidence="2" id="KW-0378">Hydrolase</keyword>
<keyword evidence="4" id="KW-1185">Reference proteome</keyword>
<dbReference type="Gene3D" id="3.10.129.10">
    <property type="entry name" value="Hotdog Thioesterase"/>
    <property type="match status" value="1"/>
</dbReference>
<organism evidence="3 4">
    <name type="scientific">Psychrosphaera saromensis</name>
    <dbReference type="NCBI Taxonomy" id="716813"/>
    <lineage>
        <taxon>Bacteria</taxon>
        <taxon>Pseudomonadati</taxon>
        <taxon>Pseudomonadota</taxon>
        <taxon>Gammaproteobacteria</taxon>
        <taxon>Alteromonadales</taxon>
        <taxon>Pseudoalteromonadaceae</taxon>
        <taxon>Psychrosphaera</taxon>
    </lineage>
</organism>
<comment type="caution">
    <text evidence="3">The sequence shown here is derived from an EMBL/GenBank/DDBJ whole genome shotgun (WGS) entry which is preliminary data.</text>
</comment>
<dbReference type="Pfam" id="PF13279">
    <property type="entry name" value="4HBT_2"/>
    <property type="match status" value="1"/>
</dbReference>
<dbReference type="InterPro" id="IPR029069">
    <property type="entry name" value="HotDog_dom_sf"/>
</dbReference>
<dbReference type="SUPFAM" id="SSF54637">
    <property type="entry name" value="Thioesterase/thiol ester dehydrase-isomerase"/>
    <property type="match status" value="1"/>
</dbReference>
<dbReference type="PROSITE" id="PS01328">
    <property type="entry name" value="4HBCOA_THIOESTERASE"/>
    <property type="match status" value="1"/>
</dbReference>
<dbReference type="NCBIfam" id="TIGR00051">
    <property type="entry name" value="YbgC/FadM family acyl-CoA thioesterase"/>
    <property type="match status" value="1"/>
</dbReference>
<dbReference type="InterPro" id="IPR014166">
    <property type="entry name" value="Tol-Pal_acyl-CoA_thioesterase"/>
</dbReference>
<dbReference type="GO" id="GO:0047617">
    <property type="term" value="F:fatty acyl-CoA hydrolase activity"/>
    <property type="evidence" value="ECO:0007669"/>
    <property type="project" value="TreeGrafter"/>
</dbReference>
<dbReference type="PANTHER" id="PTHR31793:SF37">
    <property type="entry name" value="ACYL-COA THIOESTER HYDROLASE YBGC"/>
    <property type="match status" value="1"/>
</dbReference>
<proteinExistence type="inferred from homology"/>
<evidence type="ECO:0000256" key="1">
    <source>
        <dbReference type="ARBA" id="ARBA00005953"/>
    </source>
</evidence>
<comment type="similarity">
    <text evidence="1">Belongs to the 4-hydroxybenzoyl-CoA thioesterase family.</text>
</comment>
<dbReference type="OrthoDB" id="9808429at2"/>
<dbReference type="InterPro" id="IPR008272">
    <property type="entry name" value="HB-CoA_thioesterase_AS"/>
</dbReference>
<dbReference type="EMBL" id="MSCH01000003">
    <property type="protein sequence ID" value="PQJ54882.1"/>
    <property type="molecule type" value="Genomic_DNA"/>
</dbReference>
<dbReference type="FunFam" id="3.10.129.10:FF:000004">
    <property type="entry name" value="Tol-pal system-associated acyl-CoA thioesterase"/>
    <property type="match status" value="1"/>
</dbReference>
<protein>
    <submittedName>
        <fullName evidence="3">Tol-pal system-associated acyl-CoA thioesterase</fullName>
    </submittedName>
</protein>
<dbReference type="CDD" id="cd00586">
    <property type="entry name" value="4HBT"/>
    <property type="match status" value="1"/>
</dbReference>
<dbReference type="NCBIfam" id="TIGR02799">
    <property type="entry name" value="thio_ybgC"/>
    <property type="match status" value="1"/>
</dbReference>
<accession>A0A2S7UZE9</accession>
<dbReference type="Proteomes" id="UP000239007">
    <property type="component" value="Unassembled WGS sequence"/>
</dbReference>
<dbReference type="InterPro" id="IPR050563">
    <property type="entry name" value="4-hydroxybenzoyl-CoA_TE"/>
</dbReference>
<gene>
    <name evidence="3" type="ORF">BTO11_15300</name>
</gene>
<dbReference type="InterPro" id="IPR006684">
    <property type="entry name" value="YbgC/YbaW"/>
</dbReference>
<evidence type="ECO:0000313" key="3">
    <source>
        <dbReference type="EMBL" id="PQJ54882.1"/>
    </source>
</evidence>
<reference evidence="3 4" key="1">
    <citation type="submission" date="2016-12" db="EMBL/GenBank/DDBJ databases">
        <title>Diversity of luminous bacteria.</title>
        <authorList>
            <person name="Yoshizawa S."/>
            <person name="Kogure K."/>
        </authorList>
    </citation>
    <scope>NUCLEOTIDE SEQUENCE [LARGE SCALE GENOMIC DNA]</scope>
    <source>
        <strain evidence="3 4">SA4-48</strain>
    </source>
</reference>
<dbReference type="PIRSF" id="PIRSF003230">
    <property type="entry name" value="YbgC"/>
    <property type="match status" value="1"/>
</dbReference>
<sequence>MLSFKFPIRVYYEDTDAGGIVYHANYLNFCERARTEYLRHLGIEQDGYLKQNIAFVVKSMEIDFCYAARFNDMITVETSIVRVKRVSVEFLQKIVNENEQLVFTAKVQVACINSSEMKPQAIPKDILEVLQSAS</sequence>
<name>A0A2S7UZE9_9GAMM</name>
<evidence type="ECO:0000256" key="2">
    <source>
        <dbReference type="ARBA" id="ARBA00022801"/>
    </source>
</evidence>
<dbReference type="AlphaFoldDB" id="A0A2S7UZE9"/>
<dbReference type="PANTHER" id="PTHR31793">
    <property type="entry name" value="4-HYDROXYBENZOYL-COA THIOESTERASE FAMILY MEMBER"/>
    <property type="match status" value="1"/>
</dbReference>
<evidence type="ECO:0000313" key="4">
    <source>
        <dbReference type="Proteomes" id="UP000239007"/>
    </source>
</evidence>